<dbReference type="PRINTS" id="PR00931">
    <property type="entry name" value="MICOLLPTASE"/>
</dbReference>
<evidence type="ECO:0000256" key="8">
    <source>
        <dbReference type="ARBA" id="ARBA00022723"/>
    </source>
</evidence>
<comment type="catalytic activity">
    <reaction evidence="1">
        <text>Digestion of native collagen in the triple helical region at Xaa-|-Gly bonds. With synthetic peptides, a preference is shown for Gly at P3 and P1', Pro and Ala at P2 and P2', and hydroxyproline, Ala or Arg at P3'.</text>
        <dbReference type="EC" id="3.4.24.3"/>
    </reaction>
</comment>
<evidence type="ECO:0000256" key="15">
    <source>
        <dbReference type="ARBA" id="ARBA00023145"/>
    </source>
</evidence>
<comment type="similarity">
    <text evidence="16">Belongs to the peptidase M9B family. Collagenase subfamily.</text>
</comment>
<dbReference type="EMBL" id="JAVAMP010000002">
    <property type="protein sequence ID" value="MDP5273958.1"/>
    <property type="molecule type" value="Genomic_DNA"/>
</dbReference>
<dbReference type="Pfam" id="PF04151">
    <property type="entry name" value="PPC"/>
    <property type="match status" value="1"/>
</dbReference>
<dbReference type="RefSeq" id="WP_305991252.1">
    <property type="nucleotide sequence ID" value="NZ_JAVAMP010000002.1"/>
</dbReference>
<evidence type="ECO:0000256" key="4">
    <source>
        <dbReference type="ARBA" id="ARBA00004613"/>
    </source>
</evidence>
<dbReference type="InterPro" id="IPR041379">
    <property type="entry name" value="ColG_subdomain"/>
</dbReference>
<dbReference type="Gene3D" id="2.60.40.10">
    <property type="entry name" value="Immunoglobulins"/>
    <property type="match status" value="2"/>
</dbReference>
<keyword evidence="6" id="KW-0964">Secreted</keyword>
<evidence type="ECO:0000256" key="12">
    <source>
        <dbReference type="ARBA" id="ARBA00022837"/>
    </source>
</evidence>
<evidence type="ECO:0000256" key="2">
    <source>
        <dbReference type="ARBA" id="ARBA00001913"/>
    </source>
</evidence>
<keyword evidence="14" id="KW-0482">Metalloprotease</keyword>
<dbReference type="Gene3D" id="3.30.980.50">
    <property type="match status" value="1"/>
</dbReference>
<dbReference type="Pfam" id="PF01752">
    <property type="entry name" value="Peptidase_M9"/>
    <property type="match status" value="1"/>
</dbReference>
<keyword evidence="8" id="KW-0479">Metal-binding</keyword>
<evidence type="ECO:0000259" key="19">
    <source>
        <dbReference type="PROSITE" id="PS50093"/>
    </source>
</evidence>
<evidence type="ECO:0000256" key="11">
    <source>
        <dbReference type="ARBA" id="ARBA00022833"/>
    </source>
</evidence>
<keyword evidence="10 20" id="KW-0378">Hydrolase</keyword>
<feature type="domain" description="PKD" evidence="19">
    <location>
        <begin position="778"/>
        <end position="859"/>
    </location>
</feature>
<dbReference type="InterPro" id="IPR035986">
    <property type="entry name" value="PKD_dom_sf"/>
</dbReference>
<dbReference type="Gene3D" id="1.10.390.20">
    <property type="match status" value="1"/>
</dbReference>
<dbReference type="SMART" id="SM00089">
    <property type="entry name" value="PKD"/>
    <property type="match status" value="2"/>
</dbReference>
<dbReference type="InterPro" id="IPR002169">
    <property type="entry name" value="Peptidase_M9A/M9B"/>
</dbReference>
<dbReference type="InterPro" id="IPR013661">
    <property type="entry name" value="Peptidase_M9_N_dom"/>
</dbReference>
<dbReference type="CDD" id="cd00146">
    <property type="entry name" value="PKD"/>
    <property type="match status" value="2"/>
</dbReference>
<evidence type="ECO:0000313" key="21">
    <source>
        <dbReference type="Proteomes" id="UP001231941"/>
    </source>
</evidence>
<dbReference type="Pfam" id="PF18911">
    <property type="entry name" value="PKD_4"/>
    <property type="match status" value="2"/>
</dbReference>
<name>A0ABT9IXJ4_9BACL</name>
<dbReference type="PROSITE" id="PS50093">
    <property type="entry name" value="PKD"/>
    <property type="match status" value="2"/>
</dbReference>
<evidence type="ECO:0000256" key="18">
    <source>
        <dbReference type="SAM" id="MobiDB-lite"/>
    </source>
</evidence>
<dbReference type="Gene3D" id="3.40.30.160">
    <property type="entry name" value="Collagenase ColT, N-terminal domain"/>
    <property type="match status" value="1"/>
</dbReference>
<evidence type="ECO:0000256" key="6">
    <source>
        <dbReference type="ARBA" id="ARBA00022525"/>
    </source>
</evidence>
<evidence type="ECO:0000256" key="13">
    <source>
        <dbReference type="ARBA" id="ARBA00023026"/>
    </source>
</evidence>
<dbReference type="Pfam" id="PF08453">
    <property type="entry name" value="Peptidase_M9_N"/>
    <property type="match status" value="1"/>
</dbReference>
<dbReference type="Pfam" id="PF18496">
    <property type="entry name" value="ColG_sub"/>
    <property type="match status" value="1"/>
</dbReference>
<organism evidence="20 21">
    <name type="scientific">Chengkuizengella axinellae</name>
    <dbReference type="NCBI Taxonomy" id="3064388"/>
    <lineage>
        <taxon>Bacteria</taxon>
        <taxon>Bacillati</taxon>
        <taxon>Bacillota</taxon>
        <taxon>Bacilli</taxon>
        <taxon>Bacillales</taxon>
        <taxon>Paenibacillaceae</taxon>
        <taxon>Chengkuizengella</taxon>
    </lineage>
</organism>
<keyword evidence="11" id="KW-0862">Zinc</keyword>
<dbReference type="InterPro" id="IPR022409">
    <property type="entry name" value="PKD/Chitinase_dom"/>
</dbReference>
<evidence type="ECO:0000256" key="16">
    <source>
        <dbReference type="ARBA" id="ARBA00034318"/>
    </source>
</evidence>
<dbReference type="InterPro" id="IPR000601">
    <property type="entry name" value="PKD_dom"/>
</dbReference>
<comment type="subcellular location">
    <subcellularLocation>
        <location evidence="4">Secreted</location>
    </subcellularLocation>
</comment>
<evidence type="ECO:0000256" key="1">
    <source>
        <dbReference type="ARBA" id="ARBA00000424"/>
    </source>
</evidence>
<evidence type="ECO:0000256" key="5">
    <source>
        <dbReference type="ARBA" id="ARBA00012653"/>
    </source>
</evidence>
<proteinExistence type="inferred from homology"/>
<keyword evidence="15" id="KW-0865">Zymogen</keyword>
<comment type="cofactor">
    <cofactor evidence="2">
        <name>Ca(2+)</name>
        <dbReference type="ChEBI" id="CHEBI:29108"/>
    </cofactor>
</comment>
<feature type="domain" description="PKD" evidence="19">
    <location>
        <begin position="983"/>
        <end position="1064"/>
    </location>
</feature>
<evidence type="ECO:0000256" key="10">
    <source>
        <dbReference type="ARBA" id="ARBA00022801"/>
    </source>
</evidence>
<evidence type="ECO:0000256" key="7">
    <source>
        <dbReference type="ARBA" id="ARBA00022670"/>
    </source>
</evidence>
<keyword evidence="9" id="KW-0732">Signal</keyword>
<accession>A0ABT9IXJ4</accession>
<evidence type="ECO:0000313" key="20">
    <source>
        <dbReference type="EMBL" id="MDP5273958.1"/>
    </source>
</evidence>
<evidence type="ECO:0000256" key="17">
    <source>
        <dbReference type="ARBA" id="ARBA00034362"/>
    </source>
</evidence>
<evidence type="ECO:0000256" key="14">
    <source>
        <dbReference type="ARBA" id="ARBA00023049"/>
    </source>
</evidence>
<evidence type="ECO:0000256" key="9">
    <source>
        <dbReference type="ARBA" id="ARBA00022729"/>
    </source>
</evidence>
<feature type="region of interest" description="Disordered" evidence="18">
    <location>
        <begin position="860"/>
        <end position="883"/>
    </location>
</feature>
<dbReference type="SUPFAM" id="SSF89260">
    <property type="entry name" value="Collagen-binding domain"/>
    <property type="match status" value="1"/>
</dbReference>
<dbReference type="InterPro" id="IPR007280">
    <property type="entry name" value="Peptidase_C_arc/bac"/>
</dbReference>
<keyword evidence="21" id="KW-1185">Reference proteome</keyword>
<dbReference type="Proteomes" id="UP001231941">
    <property type="component" value="Unassembled WGS sequence"/>
</dbReference>
<dbReference type="GO" id="GO:0004222">
    <property type="term" value="F:metalloendopeptidase activity"/>
    <property type="evidence" value="ECO:0007669"/>
    <property type="project" value="UniProtKB-EC"/>
</dbReference>
<comment type="caution">
    <text evidence="20">The sequence shown here is derived from an EMBL/GenBank/DDBJ whole genome shotgun (WGS) entry which is preliminary data.</text>
</comment>
<evidence type="ECO:0000256" key="3">
    <source>
        <dbReference type="ARBA" id="ARBA00001947"/>
    </source>
</evidence>
<sequence length="1169" mass="131494">MNFFMNNLFGKIVISLLIMCLMFPSSYISLAQQSNDIKQGQERGDTVAHIQRMSKSLQNERSIHVKDNSGFKWYEPARPQSHQGSVKEKEVNKLQPVSISNNHEYSFRDLAGLSYVDLVNVLETITIDEITDFFNYSQDIVDFYRDEQRLRYLINEIEYRGSRYTANDDMGLETLIRVLNEGFYYGFDYEDPDLAYLEDVSFRGEMTPAILSIMDNPNFELGTTTQETVIIELGYMLGHAETDIAMFDAFLPLIREFNDQVNTYIEDNSKADAVVTVMRGLQYNLYYTFRYTPYNSIDEAPWYGRIDSFFNEIAYMLNFDQFANTEHEWVIDNALYVIKERGIYHSNSNFTIDTLNDALSSYPYYGLLYLSIAEGINELGGSINYDVIVADYEDYLYGNHYSFDDGTFIIKAGDRVPQEKIKRLYWASKEEKAQFHRLYGIDEPAELGNPDDVLTAIIYNDQDEYRMNYYLNGVSTDNGGIYIESIGTFYTWDREVPRDSSYELEELFRHEYFHFLHSRFVVPGFWGRTDMYDNSRMVWVDEGGGEFLAGATRTGIDVRASMADNFPSNPAEWYTLDQVLHGTYGAWELYDYSFAFYDYMYKYRMDIFDNINEYLFNEDAAGFDRYMDELSNDRNLEAEYYDHIQRLINDGGRDVLVEDDYLLNHSERSLATISDDITREINLSNVFERTYTSDLVNTYTVEGTYVGSRSFGEEDDREDMNVIVNQVLASLDTQWSGYRTVTAYFVNHSVNSSGNYVYDVVFHGMLTGDGTGNSNDRPTAFAESSTSTADVGETVSFYGDRSSDSDGTIASYEWNFDDGSISTRENPTHSFSSAGNYNITLTVTDNDGSTDTDTITITVLGDGGTPPSDTETEPNNRRSDADVITGSISGTLDDAAGDWSDWFTFEVTSSGSVTISVTGNDANFSIVVEDENRNVVAYPLRDSIANLAAGTYYAEIYTWAGYPPVDYTISVSGGGGGSTNNAPVALAESSTATAEIGEQVTFFGDGSSDSDGTITSYAWNFDDGDTSTSQNTRHTFTAAGNYNVSLTVTDDQGATNTDTITITVGSATPPSDGVILEESGILNSTNTGVDYYFTAVGNGTTTITLTAGSADDAITWQLYETAMGTRVGWATQNGNVHEYTMDLVPGTEYELSVYTWENLTINYGVVVTE</sequence>
<dbReference type="SUPFAM" id="SSF49299">
    <property type="entry name" value="PKD domain"/>
    <property type="match status" value="2"/>
</dbReference>
<protein>
    <recommendedName>
        <fullName evidence="5">microbial collagenase</fullName>
        <ecNumber evidence="5">3.4.24.3</ecNumber>
    </recommendedName>
    <alternativeName>
        <fullName evidence="17">Microbial collagenase</fullName>
    </alternativeName>
</protein>
<dbReference type="InterPro" id="IPR013783">
    <property type="entry name" value="Ig-like_fold"/>
</dbReference>
<dbReference type="EC" id="3.4.24.3" evidence="5"/>
<comment type="cofactor">
    <cofactor evidence="3">
        <name>Zn(2+)</name>
        <dbReference type="ChEBI" id="CHEBI:29105"/>
    </cofactor>
</comment>
<keyword evidence="7" id="KW-0645">Protease</keyword>
<dbReference type="Gene3D" id="2.60.120.380">
    <property type="match status" value="1"/>
</dbReference>
<reference evidence="20 21" key="1">
    <citation type="submission" date="2023-08" db="EMBL/GenBank/DDBJ databases">
        <authorList>
            <person name="Park J.-S."/>
        </authorList>
    </citation>
    <scope>NUCLEOTIDE SEQUENCE [LARGE SCALE GENOMIC DNA]</scope>
    <source>
        <strain evidence="20 21">2205SS18-9</strain>
    </source>
</reference>
<keyword evidence="13" id="KW-0843">Virulence</keyword>
<gene>
    <name evidence="20" type="ORF">Q5Y73_07570</name>
</gene>
<keyword evidence="12" id="KW-0106">Calcium</keyword>